<sequence>MALTQLLQTPIAGKGQSQLSAALAAISRGAMALVGGCRGLRCDRRGSWDGNLGTRGGAVVLRGIDGEISQVRVSASVDTATDSPKALQWARWRRLDFLSARGQRRGEKKRVEAETREQEKRRNIMGSISVCDFRCQRCWGRWGRMTKRSSPQWLMGFA</sequence>
<accession>A0ABY2GSB5</accession>
<evidence type="ECO:0000313" key="1">
    <source>
        <dbReference type="EMBL" id="TFA98201.1"/>
    </source>
</evidence>
<dbReference type="GeneID" id="300581589"/>
<keyword evidence="2" id="KW-1185">Reference proteome</keyword>
<dbReference type="RefSeq" id="XP_073554403.1">
    <property type="nucleotide sequence ID" value="XM_073707139.1"/>
</dbReference>
<name>A0ABY2GSB5_9HYPO</name>
<protein>
    <submittedName>
        <fullName evidence="1">Uncharacterized protein</fullName>
    </submittedName>
</protein>
<evidence type="ECO:0000313" key="2">
    <source>
        <dbReference type="Proteomes" id="UP001642720"/>
    </source>
</evidence>
<proteinExistence type="predicted"/>
<dbReference type="EMBL" id="PPTA01000022">
    <property type="protein sequence ID" value="TFA98201.1"/>
    <property type="molecule type" value="Genomic_DNA"/>
</dbReference>
<dbReference type="Proteomes" id="UP001642720">
    <property type="component" value="Unassembled WGS sequence"/>
</dbReference>
<organism evidence="1 2">
    <name type="scientific">Trichoderma ghanense</name>
    <dbReference type="NCBI Taxonomy" id="65468"/>
    <lineage>
        <taxon>Eukaryota</taxon>
        <taxon>Fungi</taxon>
        <taxon>Dikarya</taxon>
        <taxon>Ascomycota</taxon>
        <taxon>Pezizomycotina</taxon>
        <taxon>Sordariomycetes</taxon>
        <taxon>Hypocreomycetidae</taxon>
        <taxon>Hypocreales</taxon>
        <taxon>Hypocreaceae</taxon>
        <taxon>Trichoderma</taxon>
    </lineage>
</organism>
<comment type="caution">
    <text evidence="1">The sequence shown here is derived from an EMBL/GenBank/DDBJ whole genome shotgun (WGS) entry which is preliminary data.</text>
</comment>
<gene>
    <name evidence="1" type="ORF">CCMA1212_010084</name>
</gene>
<reference evidence="1 2" key="1">
    <citation type="submission" date="2018-01" db="EMBL/GenBank/DDBJ databases">
        <title>Genome characterization of the sugarcane-associated fungus Trichoderma ghanense CCMA-1212 and their application in lignocelulose bioconversion.</title>
        <authorList>
            <person name="Steindorff A.S."/>
            <person name="Mendes T.D."/>
            <person name="Vilela E.S.D."/>
            <person name="Rodrigues D.S."/>
            <person name="Formighieri E.F."/>
            <person name="Melo I.S."/>
            <person name="Favaro L.C.L."/>
        </authorList>
    </citation>
    <scope>NUCLEOTIDE SEQUENCE [LARGE SCALE GENOMIC DNA]</scope>
    <source>
        <strain evidence="1 2">CCMA-1212</strain>
    </source>
</reference>